<dbReference type="Gene3D" id="3.20.20.150">
    <property type="entry name" value="Divalent-metal-dependent TIM barrel enzymes"/>
    <property type="match status" value="1"/>
</dbReference>
<dbReference type="Proteomes" id="UP000800235">
    <property type="component" value="Unassembled WGS sequence"/>
</dbReference>
<gene>
    <name evidence="2" type="ORF">EJ08DRAFT_694689</name>
</gene>
<organism evidence="2 3">
    <name type="scientific">Tothia fuscella</name>
    <dbReference type="NCBI Taxonomy" id="1048955"/>
    <lineage>
        <taxon>Eukaryota</taxon>
        <taxon>Fungi</taxon>
        <taxon>Dikarya</taxon>
        <taxon>Ascomycota</taxon>
        <taxon>Pezizomycotina</taxon>
        <taxon>Dothideomycetes</taxon>
        <taxon>Pleosporomycetidae</taxon>
        <taxon>Venturiales</taxon>
        <taxon>Cylindrosympodiaceae</taxon>
        <taxon>Tothia</taxon>
    </lineage>
</organism>
<accession>A0A9P4U157</accession>
<keyword evidence="3" id="KW-1185">Reference proteome</keyword>
<name>A0A9P4U157_9PEZI</name>
<dbReference type="PANTHER" id="PTHR12110:SF56">
    <property type="entry name" value="DEHYDRATASE, PUTATIVE (AFU_ORTHOLOGUE AFUA_6G08740)-RELATED"/>
    <property type="match status" value="1"/>
</dbReference>
<dbReference type="SUPFAM" id="SSF51658">
    <property type="entry name" value="Xylose isomerase-like"/>
    <property type="match status" value="1"/>
</dbReference>
<dbReference type="Pfam" id="PF01261">
    <property type="entry name" value="AP_endonuc_2"/>
    <property type="match status" value="1"/>
</dbReference>
<dbReference type="InterPro" id="IPR013022">
    <property type="entry name" value="Xyl_isomerase-like_TIM-brl"/>
</dbReference>
<dbReference type="AlphaFoldDB" id="A0A9P4U157"/>
<proteinExistence type="predicted"/>
<sequence length="348" mass="39343">MSLQMSSLESIPTSFATCSIGCKDEHTLPKKLDAIANAGFSAIELSMPDIESFAKIYMKQEILEYDDLVTVAKVIKAMCDAKELKVLMLQPFSNFEGWPEESSEREDAFYRARAWIRIMKACGTDMLQVGSSDTPTERLATDRSRVVADLQELADMLAEHKFRLCYENWCWSTHAPNWKDVWDIVEEVNRPNIGLCLDTFQTAGGEWGDPTTESGLIEDCSKEELEKRFKKSLEDLAKTVPKDKIYLLQISDAYKMKKPMSKDIEGSEGLRPRGRWSHDYRPLPFNGGYLPVVDVTKVVLNTGFRGWFSYEVFDSGPDGNGKDYDLGSYAKSASESHKRLLKECANDG</sequence>
<comment type="caution">
    <text evidence="2">The sequence shown here is derived from an EMBL/GenBank/DDBJ whole genome shotgun (WGS) entry which is preliminary data.</text>
</comment>
<dbReference type="PANTHER" id="PTHR12110">
    <property type="entry name" value="HYDROXYPYRUVATE ISOMERASE"/>
    <property type="match status" value="1"/>
</dbReference>
<dbReference type="GO" id="GO:0016853">
    <property type="term" value="F:isomerase activity"/>
    <property type="evidence" value="ECO:0007669"/>
    <property type="project" value="UniProtKB-KW"/>
</dbReference>
<evidence type="ECO:0000313" key="3">
    <source>
        <dbReference type="Proteomes" id="UP000800235"/>
    </source>
</evidence>
<reference evidence="2" key="1">
    <citation type="journal article" date="2020" name="Stud. Mycol.">
        <title>101 Dothideomycetes genomes: a test case for predicting lifestyles and emergence of pathogens.</title>
        <authorList>
            <person name="Haridas S."/>
            <person name="Albert R."/>
            <person name="Binder M."/>
            <person name="Bloem J."/>
            <person name="Labutti K."/>
            <person name="Salamov A."/>
            <person name="Andreopoulos B."/>
            <person name="Baker S."/>
            <person name="Barry K."/>
            <person name="Bills G."/>
            <person name="Bluhm B."/>
            <person name="Cannon C."/>
            <person name="Castanera R."/>
            <person name="Culley D."/>
            <person name="Daum C."/>
            <person name="Ezra D."/>
            <person name="Gonzalez J."/>
            <person name="Henrissat B."/>
            <person name="Kuo A."/>
            <person name="Liang C."/>
            <person name="Lipzen A."/>
            <person name="Lutzoni F."/>
            <person name="Magnuson J."/>
            <person name="Mondo S."/>
            <person name="Nolan M."/>
            <person name="Ohm R."/>
            <person name="Pangilinan J."/>
            <person name="Park H.-J."/>
            <person name="Ramirez L."/>
            <person name="Alfaro M."/>
            <person name="Sun H."/>
            <person name="Tritt A."/>
            <person name="Yoshinaga Y."/>
            <person name="Zwiers L.-H."/>
            <person name="Turgeon B."/>
            <person name="Goodwin S."/>
            <person name="Spatafora J."/>
            <person name="Crous P."/>
            <person name="Grigoriev I."/>
        </authorList>
    </citation>
    <scope>NUCLEOTIDE SEQUENCE</scope>
    <source>
        <strain evidence="2">CBS 130266</strain>
    </source>
</reference>
<keyword evidence="2" id="KW-0413">Isomerase</keyword>
<protein>
    <submittedName>
        <fullName evidence="2">Xylose isomerase-like protein</fullName>
    </submittedName>
</protein>
<dbReference type="InterPro" id="IPR050312">
    <property type="entry name" value="IolE/XylAMocC-like"/>
</dbReference>
<evidence type="ECO:0000313" key="2">
    <source>
        <dbReference type="EMBL" id="KAF2433415.1"/>
    </source>
</evidence>
<dbReference type="EMBL" id="MU007021">
    <property type="protein sequence ID" value="KAF2433415.1"/>
    <property type="molecule type" value="Genomic_DNA"/>
</dbReference>
<dbReference type="OrthoDB" id="5360893at2759"/>
<evidence type="ECO:0000259" key="1">
    <source>
        <dbReference type="Pfam" id="PF01261"/>
    </source>
</evidence>
<dbReference type="InterPro" id="IPR036237">
    <property type="entry name" value="Xyl_isomerase-like_sf"/>
</dbReference>
<feature type="domain" description="Xylose isomerase-like TIM barrel" evidence="1">
    <location>
        <begin position="32"/>
        <end position="319"/>
    </location>
</feature>